<dbReference type="InterPro" id="IPR023772">
    <property type="entry name" value="DNA-bd_HTH_TetR-type_CS"/>
</dbReference>
<accession>A0ABS6KV92</accession>
<dbReference type="InterPro" id="IPR001647">
    <property type="entry name" value="HTH_TetR"/>
</dbReference>
<organism evidence="4 5">
    <name type="scientific">Rahnella perminowiae</name>
    <dbReference type="NCBI Taxonomy" id="2816244"/>
    <lineage>
        <taxon>Bacteria</taxon>
        <taxon>Pseudomonadati</taxon>
        <taxon>Pseudomonadota</taxon>
        <taxon>Gammaproteobacteria</taxon>
        <taxon>Enterobacterales</taxon>
        <taxon>Yersiniaceae</taxon>
        <taxon>Rahnella</taxon>
    </lineage>
</organism>
<protein>
    <submittedName>
        <fullName evidence="4">TetR/AcrR family transcriptional regulator</fullName>
    </submittedName>
</protein>
<dbReference type="PANTHER" id="PTHR30328">
    <property type="entry name" value="TRANSCRIPTIONAL REPRESSOR"/>
    <property type="match status" value="1"/>
</dbReference>
<dbReference type="Proteomes" id="UP000699865">
    <property type="component" value="Unassembled WGS sequence"/>
</dbReference>
<dbReference type="PROSITE" id="PS01081">
    <property type="entry name" value="HTH_TETR_1"/>
    <property type="match status" value="1"/>
</dbReference>
<dbReference type="PANTHER" id="PTHR30328:SF54">
    <property type="entry name" value="HTH-TYPE TRANSCRIPTIONAL REPRESSOR SCO4008"/>
    <property type="match status" value="1"/>
</dbReference>
<keyword evidence="5" id="KW-1185">Reference proteome</keyword>
<dbReference type="Pfam" id="PF00440">
    <property type="entry name" value="TetR_N"/>
    <property type="match status" value="1"/>
</dbReference>
<dbReference type="EMBL" id="JAFMOU010000053">
    <property type="protein sequence ID" value="MBU9833521.1"/>
    <property type="molecule type" value="Genomic_DNA"/>
</dbReference>
<evidence type="ECO:0000313" key="4">
    <source>
        <dbReference type="EMBL" id="MBU9833521.1"/>
    </source>
</evidence>
<name>A0ABS6KV92_9GAMM</name>
<dbReference type="RefSeq" id="WP_217137467.1">
    <property type="nucleotide sequence ID" value="NZ_JAFMOU010000053.1"/>
</dbReference>
<comment type="caution">
    <text evidence="4">The sequence shown here is derived from an EMBL/GenBank/DDBJ whole genome shotgun (WGS) entry which is preliminary data.</text>
</comment>
<evidence type="ECO:0000256" key="2">
    <source>
        <dbReference type="PROSITE-ProRule" id="PRU00335"/>
    </source>
</evidence>
<gene>
    <name evidence="4" type="ORF">J1786_01495</name>
</gene>
<reference evidence="4 5" key="1">
    <citation type="submission" date="2021-03" db="EMBL/GenBank/DDBJ databases">
        <title>Five novel Rahnella species.</title>
        <authorList>
            <person name="Brady C."/>
            <person name="Asselin J."/>
            <person name="Beer S."/>
            <person name="Bruberg M.B."/>
            <person name="Crampton B."/>
            <person name="Venter S."/>
            <person name="Arnold D."/>
            <person name="Denman S."/>
        </authorList>
    </citation>
    <scope>NUCLEOTIDE SEQUENCE [LARGE SCALE GENOMIC DNA]</scope>
    <source>
        <strain evidence="4 5">L72c</strain>
    </source>
</reference>
<keyword evidence="1 2" id="KW-0238">DNA-binding</keyword>
<sequence>MIEKTHKKKEDKINLRKLQILTAAKICIMKNGFHAASMAQISNLSGLSVGGIYRYFSNKEEMINELVKGIVDKRLRLLTTLDINLADMSDIISARLGMQAHDKNFSEDNILMFEVMTEVNRNPNVATIYKEADNRMFDALLEKLLEFQKEIDIETAEAQVEIMMSIFSGTDTRSLNKRHINEIKLREFYDGILSSIFNTTISR</sequence>
<dbReference type="PROSITE" id="PS50977">
    <property type="entry name" value="HTH_TETR_2"/>
    <property type="match status" value="1"/>
</dbReference>
<evidence type="ECO:0000259" key="3">
    <source>
        <dbReference type="PROSITE" id="PS50977"/>
    </source>
</evidence>
<evidence type="ECO:0000313" key="5">
    <source>
        <dbReference type="Proteomes" id="UP000699865"/>
    </source>
</evidence>
<evidence type="ECO:0000256" key="1">
    <source>
        <dbReference type="ARBA" id="ARBA00023125"/>
    </source>
</evidence>
<proteinExistence type="predicted"/>
<dbReference type="InterPro" id="IPR050109">
    <property type="entry name" value="HTH-type_TetR-like_transc_reg"/>
</dbReference>
<feature type="domain" description="HTH tetR-type" evidence="3">
    <location>
        <begin position="14"/>
        <end position="74"/>
    </location>
</feature>
<feature type="DNA-binding region" description="H-T-H motif" evidence="2">
    <location>
        <begin position="37"/>
        <end position="56"/>
    </location>
</feature>